<dbReference type="Proteomes" id="UP001431209">
    <property type="component" value="Unassembled WGS sequence"/>
</dbReference>
<proteinExistence type="predicted"/>
<gene>
    <name evidence="2" type="ORF">AKO1_012604</name>
</gene>
<dbReference type="Gene3D" id="3.10.20.90">
    <property type="entry name" value="Phosphatidylinositol 3-kinase Catalytic Subunit, Chain A, domain 1"/>
    <property type="match status" value="1"/>
</dbReference>
<keyword evidence="3" id="KW-1185">Reference proteome</keyword>
<comment type="caution">
    <text evidence="2">The sequence shown here is derived from an EMBL/GenBank/DDBJ whole genome shotgun (WGS) entry which is preliminary data.</text>
</comment>
<organism evidence="2 3">
    <name type="scientific">Acrasis kona</name>
    <dbReference type="NCBI Taxonomy" id="1008807"/>
    <lineage>
        <taxon>Eukaryota</taxon>
        <taxon>Discoba</taxon>
        <taxon>Heterolobosea</taxon>
        <taxon>Tetramitia</taxon>
        <taxon>Eutetramitia</taxon>
        <taxon>Acrasidae</taxon>
        <taxon>Acrasis</taxon>
    </lineage>
</organism>
<evidence type="ECO:0000313" key="3">
    <source>
        <dbReference type="Proteomes" id="UP001431209"/>
    </source>
</evidence>
<dbReference type="InterPro" id="IPR018649">
    <property type="entry name" value="SHOCT"/>
</dbReference>
<dbReference type="Pfam" id="PF09851">
    <property type="entry name" value="SHOCT"/>
    <property type="match status" value="1"/>
</dbReference>
<name>A0AAW2YWB8_9EUKA</name>
<evidence type="ECO:0000259" key="1">
    <source>
        <dbReference type="Pfam" id="PF09851"/>
    </source>
</evidence>
<dbReference type="EMBL" id="JAOPGA020000734">
    <property type="protein sequence ID" value="KAL0481201.1"/>
    <property type="molecule type" value="Genomic_DNA"/>
</dbReference>
<protein>
    <submittedName>
        <fullName evidence="2">S-adenosylmethionine synthase</fullName>
    </submittedName>
</protein>
<accession>A0AAW2YWB8</accession>
<reference evidence="2 3" key="1">
    <citation type="submission" date="2024-03" db="EMBL/GenBank/DDBJ databases">
        <title>The Acrasis kona genome and developmental transcriptomes reveal deep origins of eukaryotic multicellular pathways.</title>
        <authorList>
            <person name="Sheikh S."/>
            <person name="Fu C.-J."/>
            <person name="Brown M.W."/>
            <person name="Baldauf S.L."/>
        </authorList>
    </citation>
    <scope>NUCLEOTIDE SEQUENCE [LARGE SCALE GENOMIC DNA]</scope>
    <source>
        <strain evidence="2 3">ATCC MYA-3509</strain>
    </source>
</reference>
<dbReference type="AlphaFoldDB" id="A0AAW2YWB8"/>
<feature type="domain" description="SHOCT" evidence="1">
    <location>
        <begin position="170"/>
        <end position="192"/>
    </location>
</feature>
<evidence type="ECO:0000313" key="2">
    <source>
        <dbReference type="EMBL" id="KAL0481201.1"/>
    </source>
</evidence>
<sequence>MTDPSDAYVTFVVEVKKAGGTMTSRMSASLGIQFSSIAESFCKPRQLDYKQFEFSADGKVLDVNKTIGSNGLEVGKSYDLTFKKIDGLEDQANLDSYDPFKDPKYVPIKKVTTKKFITTKTNEKGEVETTEREEIINDNPIVPEKKATLEDLEGLKQVQLEPIKINISFLQKLKDAGILTEEEFEKKKQLLLSQI</sequence>